<dbReference type="PANTHER" id="PTHR30136:SF35">
    <property type="entry name" value="HTH-TYPE TRANSCRIPTIONAL REGULATOR RV1719"/>
    <property type="match status" value="1"/>
</dbReference>
<dbReference type="InterPro" id="IPR036390">
    <property type="entry name" value="WH_DNA-bd_sf"/>
</dbReference>
<evidence type="ECO:0000259" key="5">
    <source>
        <dbReference type="PROSITE" id="PS51078"/>
    </source>
</evidence>
<dbReference type="GO" id="GO:0003677">
    <property type="term" value="F:DNA binding"/>
    <property type="evidence" value="ECO:0007669"/>
    <property type="project" value="UniProtKB-KW"/>
</dbReference>
<evidence type="ECO:0000256" key="3">
    <source>
        <dbReference type="ARBA" id="ARBA00023163"/>
    </source>
</evidence>
<comment type="caution">
    <text evidence="6">The sequence shown here is derived from an EMBL/GenBank/DDBJ whole genome shotgun (WGS) entry which is preliminary data.</text>
</comment>
<protein>
    <submittedName>
        <fullName evidence="6">Pca regulon regulatory protein</fullName>
    </submittedName>
</protein>
<dbReference type="InterPro" id="IPR014757">
    <property type="entry name" value="Tscrpt_reg_IclR_C"/>
</dbReference>
<dbReference type="Gene3D" id="3.30.450.40">
    <property type="match status" value="1"/>
</dbReference>
<evidence type="ECO:0000256" key="1">
    <source>
        <dbReference type="ARBA" id="ARBA00023015"/>
    </source>
</evidence>
<dbReference type="AlphaFoldDB" id="C4WPV7"/>
<evidence type="ECO:0000313" key="6">
    <source>
        <dbReference type="EMBL" id="EEQ94300.1"/>
    </source>
</evidence>
<organism evidence="6 7">
    <name type="scientific">Brucella intermedia LMG 3301</name>
    <dbReference type="NCBI Taxonomy" id="641118"/>
    <lineage>
        <taxon>Bacteria</taxon>
        <taxon>Pseudomonadati</taxon>
        <taxon>Pseudomonadota</taxon>
        <taxon>Alphaproteobacteria</taxon>
        <taxon>Hyphomicrobiales</taxon>
        <taxon>Brucellaceae</taxon>
        <taxon>Brucella/Ochrobactrum group</taxon>
        <taxon>Brucella</taxon>
    </lineage>
</organism>
<dbReference type="InterPro" id="IPR036388">
    <property type="entry name" value="WH-like_DNA-bd_sf"/>
</dbReference>
<dbReference type="InterPro" id="IPR050707">
    <property type="entry name" value="HTH_MetabolicPath_Reg"/>
</dbReference>
<dbReference type="PANTHER" id="PTHR30136">
    <property type="entry name" value="HELIX-TURN-HELIX TRANSCRIPTIONAL REGULATOR, ICLR FAMILY"/>
    <property type="match status" value="1"/>
</dbReference>
<evidence type="ECO:0000259" key="4">
    <source>
        <dbReference type="PROSITE" id="PS51077"/>
    </source>
</evidence>
<keyword evidence="3" id="KW-0804">Transcription</keyword>
<dbReference type="SUPFAM" id="SSF46785">
    <property type="entry name" value="Winged helix' DNA-binding domain"/>
    <property type="match status" value="1"/>
</dbReference>
<dbReference type="HOGENOM" id="CLU_062618_0_1_5"/>
<gene>
    <name evidence="6" type="ORF">OINT_2001526</name>
</gene>
<proteinExistence type="predicted"/>
<accession>C4WPV7</accession>
<feature type="domain" description="IclR-ED" evidence="5">
    <location>
        <begin position="89"/>
        <end position="273"/>
    </location>
</feature>
<keyword evidence="1" id="KW-0805">Transcription regulation</keyword>
<dbReference type="GO" id="GO:0003700">
    <property type="term" value="F:DNA-binding transcription factor activity"/>
    <property type="evidence" value="ECO:0007669"/>
    <property type="project" value="TreeGrafter"/>
</dbReference>
<evidence type="ECO:0000313" key="7">
    <source>
        <dbReference type="Proteomes" id="UP000004386"/>
    </source>
</evidence>
<evidence type="ECO:0000256" key="2">
    <source>
        <dbReference type="ARBA" id="ARBA00023125"/>
    </source>
</evidence>
<keyword evidence="2" id="KW-0238">DNA-binding</keyword>
<feature type="domain" description="HTH iclR-type" evidence="4">
    <location>
        <begin position="26"/>
        <end position="88"/>
    </location>
</feature>
<dbReference type="PROSITE" id="PS51078">
    <property type="entry name" value="ICLR_ED"/>
    <property type="match status" value="1"/>
</dbReference>
<dbReference type="InterPro" id="IPR005471">
    <property type="entry name" value="Tscrpt_reg_IclR_N"/>
</dbReference>
<dbReference type="Pfam" id="PF09339">
    <property type="entry name" value="HTH_IclR"/>
    <property type="match status" value="1"/>
</dbReference>
<dbReference type="SUPFAM" id="SSF55781">
    <property type="entry name" value="GAF domain-like"/>
    <property type="match status" value="1"/>
</dbReference>
<name>C4WPV7_9HYPH</name>
<dbReference type="GO" id="GO:0045892">
    <property type="term" value="P:negative regulation of DNA-templated transcription"/>
    <property type="evidence" value="ECO:0007669"/>
    <property type="project" value="TreeGrafter"/>
</dbReference>
<dbReference type="Gene3D" id="1.10.10.10">
    <property type="entry name" value="Winged helix-like DNA-binding domain superfamily/Winged helix DNA-binding domain"/>
    <property type="match status" value="1"/>
</dbReference>
<dbReference type="EMBL" id="ACQA01000002">
    <property type="protein sequence ID" value="EEQ94300.1"/>
    <property type="molecule type" value="Genomic_DNA"/>
</dbReference>
<dbReference type="PROSITE" id="PS51077">
    <property type="entry name" value="HTH_ICLR"/>
    <property type="match status" value="1"/>
</dbReference>
<sequence length="275" mass="30592">MMVRKAEKSVKSVNESVGSDRDPLLVQSVEKAFRVLRAFDGSRPTLSLSQIAEETGLDISAAQRFTYTLTKLGYLTKSSETKRFELGVKTLDFGYHYSRASVLVERGTPYLLHLSKTTEETVNLTVLDETDIVFVQRFMSRHVLNNDVVTGMRLPAYCTAPGIAILSALSEDEANAVLDRSHLHPYTPHTTWNRDELNAKLKQAAAKGYATAFEEYFHGDLSFASPILDARGHPYGAINIAVSRSRYTPEEAEEKYAPLVTAAARSITLITNARR</sequence>
<dbReference type="InterPro" id="IPR029016">
    <property type="entry name" value="GAF-like_dom_sf"/>
</dbReference>
<reference evidence="6 7" key="1">
    <citation type="submission" date="2009-05" db="EMBL/GenBank/DDBJ databases">
        <authorList>
            <person name="Setubal J.C."/>
            <person name="Boyle S."/>
            <person name="Crasta O.R."/>
            <person name="Gillespie J.J."/>
            <person name="Kenyon R.W."/>
            <person name="Lu J."/>
            <person name="Mane S."/>
            <person name="Nagrani S."/>
            <person name="Shallom J.M."/>
            <person name="Shallom S."/>
            <person name="Shukla M."/>
            <person name="Snyder E.E."/>
            <person name="Sobral B.W."/>
            <person name="Wattam A.R."/>
            <person name="Will R."/>
            <person name="Williams K."/>
            <person name="Yoo H."/>
            <person name="Munk C."/>
            <person name="Tapia R."/>
            <person name="Green L."/>
            <person name="Rogers Y."/>
            <person name="Detter J.C."/>
            <person name="Bruce D."/>
            <person name="Brettin T.S."/>
            <person name="Tsolis R."/>
        </authorList>
    </citation>
    <scope>NUCLEOTIDE SEQUENCE [LARGE SCALE GENOMIC DNA]</scope>
    <source>
        <strain evidence="6 7">LMG 3301</strain>
    </source>
</reference>
<dbReference type="Proteomes" id="UP000004386">
    <property type="component" value="Unassembled WGS sequence"/>
</dbReference>
<dbReference type="Pfam" id="PF01614">
    <property type="entry name" value="IclR_C"/>
    <property type="match status" value="1"/>
</dbReference>
<dbReference type="SMART" id="SM00346">
    <property type="entry name" value="HTH_ICLR"/>
    <property type="match status" value="1"/>
</dbReference>